<dbReference type="CDD" id="cd02972">
    <property type="entry name" value="DsbA_family"/>
    <property type="match status" value="1"/>
</dbReference>
<comment type="caution">
    <text evidence="1">The sequence shown here is derived from an EMBL/GenBank/DDBJ whole genome shotgun (WGS) entry which is preliminary data.</text>
</comment>
<dbReference type="RefSeq" id="WP_344636389.1">
    <property type="nucleotide sequence ID" value="NZ_BAAATR010000009.1"/>
</dbReference>
<gene>
    <name evidence="1" type="ORF">GCM10010430_25030</name>
</gene>
<name>A0ABN3DX55_9ACTN</name>
<protein>
    <submittedName>
        <fullName evidence="1">DsbA family protein</fullName>
    </submittedName>
</protein>
<evidence type="ECO:0000313" key="2">
    <source>
        <dbReference type="Proteomes" id="UP001500305"/>
    </source>
</evidence>
<organism evidence="1 2">
    <name type="scientific">Kitasatospora cystarginea</name>
    <dbReference type="NCBI Taxonomy" id="58350"/>
    <lineage>
        <taxon>Bacteria</taxon>
        <taxon>Bacillati</taxon>
        <taxon>Actinomycetota</taxon>
        <taxon>Actinomycetes</taxon>
        <taxon>Kitasatosporales</taxon>
        <taxon>Streptomycetaceae</taxon>
        <taxon>Kitasatospora</taxon>
    </lineage>
</organism>
<sequence>MTTVETTVETTAVDMWFDPVCPWAWIGSRWLLEVEQVRQVRSRFRVFGLAAHNDGREVDDWYRQWLAERRGPARVVLAAERAHGSEVLRDLYTALGNRIHLEKAPIGRELYLAALEEAGLPAGLADAADDAGLDPVLLAGNRAALDPIGEDLGVPAIHIAGPDGSVNAFFGPVVSPIPRGEAAGRLWDGILLVTEAEGFFELKRGRTCGPIVD</sequence>
<dbReference type="InterPro" id="IPR036249">
    <property type="entry name" value="Thioredoxin-like_sf"/>
</dbReference>
<dbReference type="Proteomes" id="UP001500305">
    <property type="component" value="Unassembled WGS sequence"/>
</dbReference>
<dbReference type="EMBL" id="BAAATR010000009">
    <property type="protein sequence ID" value="GAA2242444.1"/>
    <property type="molecule type" value="Genomic_DNA"/>
</dbReference>
<accession>A0ABN3DX55</accession>
<dbReference type="Gene3D" id="3.40.30.10">
    <property type="entry name" value="Glutaredoxin"/>
    <property type="match status" value="1"/>
</dbReference>
<dbReference type="SUPFAM" id="SSF52833">
    <property type="entry name" value="Thioredoxin-like"/>
    <property type="match status" value="1"/>
</dbReference>
<proteinExistence type="predicted"/>
<evidence type="ECO:0000313" key="1">
    <source>
        <dbReference type="EMBL" id="GAA2242444.1"/>
    </source>
</evidence>
<keyword evidence="2" id="KW-1185">Reference proteome</keyword>
<reference evidence="1 2" key="1">
    <citation type="journal article" date="2019" name="Int. J. Syst. Evol. Microbiol.">
        <title>The Global Catalogue of Microorganisms (GCM) 10K type strain sequencing project: providing services to taxonomists for standard genome sequencing and annotation.</title>
        <authorList>
            <consortium name="The Broad Institute Genomics Platform"/>
            <consortium name="The Broad Institute Genome Sequencing Center for Infectious Disease"/>
            <person name="Wu L."/>
            <person name="Ma J."/>
        </authorList>
    </citation>
    <scope>NUCLEOTIDE SEQUENCE [LARGE SCALE GENOMIC DNA]</scope>
    <source>
        <strain evidence="1 2">JCM 7356</strain>
    </source>
</reference>
<dbReference type="InterPro" id="IPR053977">
    <property type="entry name" value="Rv2466c-like"/>
</dbReference>
<dbReference type="Pfam" id="PF22234">
    <property type="entry name" value="Rv2466c-like"/>
    <property type="match status" value="1"/>
</dbReference>